<organism evidence="3">
    <name type="scientific">Perkinsus marinus (strain ATCC 50983 / TXsc)</name>
    <dbReference type="NCBI Taxonomy" id="423536"/>
    <lineage>
        <taxon>Eukaryota</taxon>
        <taxon>Sar</taxon>
        <taxon>Alveolata</taxon>
        <taxon>Perkinsozoa</taxon>
        <taxon>Perkinsea</taxon>
        <taxon>Perkinsida</taxon>
        <taxon>Perkinsidae</taxon>
        <taxon>Perkinsus</taxon>
    </lineage>
</organism>
<dbReference type="PANTHER" id="PTHR19308:SF14">
    <property type="entry name" value="START DOMAIN-CONTAINING PROTEIN"/>
    <property type="match status" value="1"/>
</dbReference>
<feature type="domain" description="START" evidence="1">
    <location>
        <begin position="60"/>
        <end position="261"/>
    </location>
</feature>
<dbReference type="GO" id="GO:0005737">
    <property type="term" value="C:cytoplasm"/>
    <property type="evidence" value="ECO:0007669"/>
    <property type="project" value="UniProtKB-ARBA"/>
</dbReference>
<dbReference type="GO" id="GO:0008289">
    <property type="term" value="F:lipid binding"/>
    <property type="evidence" value="ECO:0007669"/>
    <property type="project" value="InterPro"/>
</dbReference>
<dbReference type="AlphaFoldDB" id="C5LRQ1"/>
<dbReference type="EMBL" id="GG684902">
    <property type="protein sequence ID" value="EER00610.1"/>
    <property type="molecule type" value="Genomic_DNA"/>
</dbReference>
<dbReference type="Gene3D" id="3.30.530.20">
    <property type="match status" value="1"/>
</dbReference>
<dbReference type="Pfam" id="PF01852">
    <property type="entry name" value="START"/>
    <property type="match status" value="1"/>
</dbReference>
<dbReference type="InterPro" id="IPR023393">
    <property type="entry name" value="START-like_dom_sf"/>
</dbReference>
<keyword evidence="3" id="KW-1185">Reference proteome</keyword>
<sequence length="279" mass="31408">MGCSLSTETKRVALDPKKLKRTPSGKHYIFEVPVEDLQMPGEKEHHNKVSTPTPQYDEAVDDSAEKLLDAALEAQEKVLYYLSADGKAEFDPNGKSGEVTMMVKSQTSETLQIVMGYRSFGVDEIDMQQLLDVLMDPEARKDFDKQTADGKMLKKALIDEPDRRLDLHYDAFKGMMNVGGRDAVFAVLRQKINNNLWIVSSKSVDLPEYPENGVLSGYVRCDVKFAGYAMSIDPDTKELTVTMYNQVDVKGNIPTWIVNKAQNKQPACLNDLYKLVRKD</sequence>
<dbReference type="SMART" id="SM00234">
    <property type="entry name" value="START"/>
    <property type="match status" value="1"/>
</dbReference>
<dbReference type="PANTHER" id="PTHR19308">
    <property type="entry name" value="PHOSPHATIDYLCHOLINE TRANSFER PROTEIN"/>
    <property type="match status" value="1"/>
</dbReference>
<dbReference type="RefSeq" id="XP_002767892.1">
    <property type="nucleotide sequence ID" value="XM_002767846.1"/>
</dbReference>
<dbReference type="InterPro" id="IPR051213">
    <property type="entry name" value="START_lipid_transfer"/>
</dbReference>
<evidence type="ECO:0000313" key="2">
    <source>
        <dbReference type="EMBL" id="EER00610.1"/>
    </source>
</evidence>
<protein>
    <submittedName>
        <fullName evidence="2">Phosphatidylcholine transfer protein, putative</fullName>
    </submittedName>
</protein>
<evidence type="ECO:0000313" key="3">
    <source>
        <dbReference type="Proteomes" id="UP000007800"/>
    </source>
</evidence>
<dbReference type="CDD" id="cd00177">
    <property type="entry name" value="START"/>
    <property type="match status" value="1"/>
</dbReference>
<dbReference type="InParanoid" id="C5LRQ1"/>
<reference evidence="2 3" key="1">
    <citation type="submission" date="2008-07" db="EMBL/GenBank/DDBJ databases">
        <authorList>
            <person name="El-Sayed N."/>
            <person name="Caler E."/>
            <person name="Inman J."/>
            <person name="Amedeo P."/>
            <person name="Hass B."/>
            <person name="Wortman J."/>
        </authorList>
    </citation>
    <scope>NUCLEOTIDE SEQUENCE [LARGE SCALE GENOMIC DNA]</scope>
    <source>
        <strain evidence="3">ATCC 50983 / TXsc</strain>
    </source>
</reference>
<dbReference type="Proteomes" id="UP000007800">
    <property type="component" value="Unassembled WGS sequence"/>
</dbReference>
<dbReference type="GeneID" id="9043699"/>
<dbReference type="SUPFAM" id="SSF55961">
    <property type="entry name" value="Bet v1-like"/>
    <property type="match status" value="1"/>
</dbReference>
<name>C5LRQ1_PERM5</name>
<accession>C5LRQ1</accession>
<dbReference type="OrthoDB" id="438014at2759"/>
<dbReference type="PROSITE" id="PS50848">
    <property type="entry name" value="START"/>
    <property type="match status" value="1"/>
</dbReference>
<gene>
    <name evidence="2" type="ORF">Pmar_PMAR021982</name>
</gene>
<dbReference type="OMA" id="ELEMPGE"/>
<dbReference type="InterPro" id="IPR002913">
    <property type="entry name" value="START_lipid-bd_dom"/>
</dbReference>
<evidence type="ECO:0000259" key="1">
    <source>
        <dbReference type="PROSITE" id="PS50848"/>
    </source>
</evidence>
<proteinExistence type="predicted"/>